<dbReference type="InParanoid" id="A0A067QGV0"/>
<accession>A0A067QGV0</accession>
<organism evidence="1 2">
    <name type="scientific">Zootermopsis nevadensis</name>
    <name type="common">Dampwood termite</name>
    <dbReference type="NCBI Taxonomy" id="136037"/>
    <lineage>
        <taxon>Eukaryota</taxon>
        <taxon>Metazoa</taxon>
        <taxon>Ecdysozoa</taxon>
        <taxon>Arthropoda</taxon>
        <taxon>Hexapoda</taxon>
        <taxon>Insecta</taxon>
        <taxon>Pterygota</taxon>
        <taxon>Neoptera</taxon>
        <taxon>Polyneoptera</taxon>
        <taxon>Dictyoptera</taxon>
        <taxon>Blattodea</taxon>
        <taxon>Blattoidea</taxon>
        <taxon>Termitoidae</taxon>
        <taxon>Termopsidae</taxon>
        <taxon>Zootermopsis</taxon>
    </lineage>
</organism>
<name>A0A067QGV0_ZOONE</name>
<keyword evidence="2" id="KW-1185">Reference proteome</keyword>
<dbReference type="AlphaFoldDB" id="A0A067QGV0"/>
<gene>
    <name evidence="1" type="ORF">L798_02920</name>
</gene>
<dbReference type="Proteomes" id="UP000027135">
    <property type="component" value="Unassembled WGS sequence"/>
</dbReference>
<dbReference type="EMBL" id="KK853441">
    <property type="protein sequence ID" value="KDR07609.1"/>
    <property type="molecule type" value="Genomic_DNA"/>
</dbReference>
<sequence>MSVHRRRFHFSLIGFQHRPNLGSQIHHLMLIGIFNNLNTAIATAIPRGQS</sequence>
<reference evidence="1 2" key="1">
    <citation type="journal article" date="2014" name="Nat. Commun.">
        <title>Molecular traces of alternative social organization in a termite genome.</title>
        <authorList>
            <person name="Terrapon N."/>
            <person name="Li C."/>
            <person name="Robertson H.M."/>
            <person name="Ji L."/>
            <person name="Meng X."/>
            <person name="Booth W."/>
            <person name="Chen Z."/>
            <person name="Childers C.P."/>
            <person name="Glastad K.M."/>
            <person name="Gokhale K."/>
            <person name="Gowin J."/>
            <person name="Gronenberg W."/>
            <person name="Hermansen R.A."/>
            <person name="Hu H."/>
            <person name="Hunt B.G."/>
            <person name="Huylmans A.K."/>
            <person name="Khalil S.M."/>
            <person name="Mitchell R.D."/>
            <person name="Munoz-Torres M.C."/>
            <person name="Mustard J.A."/>
            <person name="Pan H."/>
            <person name="Reese J.T."/>
            <person name="Scharf M.E."/>
            <person name="Sun F."/>
            <person name="Vogel H."/>
            <person name="Xiao J."/>
            <person name="Yang W."/>
            <person name="Yang Z."/>
            <person name="Yang Z."/>
            <person name="Zhou J."/>
            <person name="Zhu J."/>
            <person name="Brent C.S."/>
            <person name="Elsik C.G."/>
            <person name="Goodisman M.A."/>
            <person name="Liberles D.A."/>
            <person name="Roe R.M."/>
            <person name="Vargo E.L."/>
            <person name="Vilcinskas A."/>
            <person name="Wang J."/>
            <person name="Bornberg-Bauer E."/>
            <person name="Korb J."/>
            <person name="Zhang G."/>
            <person name="Liebig J."/>
        </authorList>
    </citation>
    <scope>NUCLEOTIDE SEQUENCE [LARGE SCALE GENOMIC DNA]</scope>
    <source>
        <tissue evidence="1">Whole organism</tissue>
    </source>
</reference>
<evidence type="ECO:0000313" key="2">
    <source>
        <dbReference type="Proteomes" id="UP000027135"/>
    </source>
</evidence>
<proteinExistence type="predicted"/>
<protein>
    <submittedName>
        <fullName evidence="1">Uncharacterized protein</fullName>
    </submittedName>
</protein>
<evidence type="ECO:0000313" key="1">
    <source>
        <dbReference type="EMBL" id="KDR07609.1"/>
    </source>
</evidence>